<name>A0A4U6QGX1_9ACTN</name>
<keyword evidence="2" id="KW-0560">Oxidoreductase</keyword>
<dbReference type="PANTHER" id="PTHR43976:SF16">
    <property type="entry name" value="SHORT-CHAIN DEHYDROGENASE_REDUCTASE FAMILY PROTEIN"/>
    <property type="match status" value="1"/>
</dbReference>
<evidence type="ECO:0000256" key="2">
    <source>
        <dbReference type="ARBA" id="ARBA00023002"/>
    </source>
</evidence>
<dbReference type="Pfam" id="PF00106">
    <property type="entry name" value="adh_short"/>
    <property type="match status" value="1"/>
</dbReference>
<keyword evidence="5" id="KW-1185">Reference proteome</keyword>
<comment type="caution">
    <text evidence="4">The sequence shown here is derived from an EMBL/GenBank/DDBJ whole genome shotgun (WGS) entry which is preliminary data.</text>
</comment>
<protein>
    <submittedName>
        <fullName evidence="4">SDR family oxidoreductase</fullName>
    </submittedName>
</protein>
<dbReference type="SUPFAM" id="SSF51735">
    <property type="entry name" value="NAD(P)-binding Rossmann-fold domains"/>
    <property type="match status" value="1"/>
</dbReference>
<dbReference type="PROSITE" id="PS00061">
    <property type="entry name" value="ADH_SHORT"/>
    <property type="match status" value="1"/>
</dbReference>
<evidence type="ECO:0000313" key="4">
    <source>
        <dbReference type="EMBL" id="TKV59279.1"/>
    </source>
</evidence>
<dbReference type="PRINTS" id="PR00081">
    <property type="entry name" value="GDHRDH"/>
</dbReference>
<dbReference type="InterPro" id="IPR036291">
    <property type="entry name" value="NAD(P)-bd_dom_sf"/>
</dbReference>
<gene>
    <name evidence="4" type="ORF">FDO65_11710</name>
</gene>
<dbReference type="InterPro" id="IPR020904">
    <property type="entry name" value="Sc_DH/Rdtase_CS"/>
</dbReference>
<dbReference type="InterPro" id="IPR002347">
    <property type="entry name" value="SDR_fam"/>
</dbReference>
<organism evidence="4 5">
    <name type="scientific">Nakamurella flava</name>
    <dbReference type="NCBI Taxonomy" id="2576308"/>
    <lineage>
        <taxon>Bacteria</taxon>
        <taxon>Bacillati</taxon>
        <taxon>Actinomycetota</taxon>
        <taxon>Actinomycetes</taxon>
        <taxon>Nakamurellales</taxon>
        <taxon>Nakamurellaceae</taxon>
        <taxon>Nakamurella</taxon>
    </lineage>
</organism>
<dbReference type="PRINTS" id="PR00080">
    <property type="entry name" value="SDRFAMILY"/>
</dbReference>
<evidence type="ECO:0000313" key="5">
    <source>
        <dbReference type="Proteomes" id="UP000306985"/>
    </source>
</evidence>
<dbReference type="EMBL" id="SZZH01000002">
    <property type="protein sequence ID" value="TKV59279.1"/>
    <property type="molecule type" value="Genomic_DNA"/>
</dbReference>
<dbReference type="CDD" id="cd05374">
    <property type="entry name" value="17beta-HSD-like_SDR_c"/>
    <property type="match status" value="1"/>
</dbReference>
<dbReference type="Gene3D" id="3.40.50.720">
    <property type="entry name" value="NAD(P)-binding Rossmann-like Domain"/>
    <property type="match status" value="1"/>
</dbReference>
<dbReference type="Proteomes" id="UP000306985">
    <property type="component" value="Unassembled WGS sequence"/>
</dbReference>
<evidence type="ECO:0000256" key="3">
    <source>
        <dbReference type="RuleBase" id="RU000363"/>
    </source>
</evidence>
<dbReference type="GO" id="GO:0016491">
    <property type="term" value="F:oxidoreductase activity"/>
    <property type="evidence" value="ECO:0007669"/>
    <property type="project" value="UniProtKB-KW"/>
</dbReference>
<dbReference type="InterPro" id="IPR051911">
    <property type="entry name" value="SDR_oxidoreductase"/>
</dbReference>
<sequence length="272" mass="27697">MSTAIVTGTSSGIGLHTAVGLAQAGHQVIATVRDPARADALRAAAEAADVRLDIQALDVTDAAGAQALVEAAGPVDILVNNAGRGAVGTLEQLSDADLQAQLDTNYLSVARLTRLVLPGMRERGHGRIVTITSVGGVVGQPFADAYCGAKFAVEGLMQSLAPVVAPFGVQVSIVEPAAVASSFVGSVDHSPAGPYAELQQAYLDRAGASFATAQQPADAARVVVEAATTPEPRFRWQTSEAAVRFAGLSLADLDGSRVLAATSTWVQPSSGS</sequence>
<dbReference type="AlphaFoldDB" id="A0A4U6QGX1"/>
<reference evidence="4 5" key="1">
    <citation type="submission" date="2019-05" db="EMBL/GenBank/DDBJ databases">
        <title>Nakamurella sp. N5BH11, whole genome shotgun sequence.</title>
        <authorList>
            <person name="Tuo L."/>
        </authorList>
    </citation>
    <scope>NUCLEOTIDE SEQUENCE [LARGE SCALE GENOMIC DNA]</scope>
    <source>
        <strain evidence="4 5">N5BH11</strain>
    </source>
</reference>
<proteinExistence type="inferred from homology"/>
<accession>A0A4U6QGX1</accession>
<comment type="similarity">
    <text evidence="1 3">Belongs to the short-chain dehydrogenases/reductases (SDR) family.</text>
</comment>
<dbReference type="PANTHER" id="PTHR43976">
    <property type="entry name" value="SHORT CHAIN DEHYDROGENASE"/>
    <property type="match status" value="1"/>
</dbReference>
<dbReference type="RefSeq" id="WP_137449901.1">
    <property type="nucleotide sequence ID" value="NZ_SZZH01000002.1"/>
</dbReference>
<dbReference type="OrthoDB" id="9792003at2"/>
<evidence type="ECO:0000256" key="1">
    <source>
        <dbReference type="ARBA" id="ARBA00006484"/>
    </source>
</evidence>